<dbReference type="PANTHER" id="PTHR31809:SF0">
    <property type="entry name" value="BUD13 HOMOLOG"/>
    <property type="match status" value="1"/>
</dbReference>
<dbReference type="EnsemblPlants" id="Ma03_t13960.2">
    <property type="protein sequence ID" value="Ma03_p13960.2"/>
    <property type="gene ID" value="Ma03_g13960"/>
</dbReference>
<dbReference type="FunCoup" id="A0A804IBU5">
    <property type="interactions" value="2026"/>
</dbReference>
<dbReference type="Proteomes" id="UP000012960">
    <property type="component" value="Unplaced"/>
</dbReference>
<comment type="similarity">
    <text evidence="1">Belongs to the CWC26 family.</text>
</comment>
<dbReference type="GO" id="GO:0000398">
    <property type="term" value="P:mRNA splicing, via spliceosome"/>
    <property type="evidence" value="ECO:0000318"/>
    <property type="project" value="GO_Central"/>
</dbReference>
<feature type="compositionally biased region" description="Basic and acidic residues" evidence="2">
    <location>
        <begin position="217"/>
        <end position="227"/>
    </location>
</feature>
<evidence type="ECO:0000313" key="4">
    <source>
        <dbReference type="EMBL" id="CAG1850095.1"/>
    </source>
</evidence>
<dbReference type="Pfam" id="PF09736">
    <property type="entry name" value="Bud13"/>
    <property type="match status" value="1"/>
</dbReference>
<name>A0A804IBU5_MUSAM</name>
<dbReference type="PANTHER" id="PTHR31809">
    <property type="entry name" value="BUD13 HOMOLOG"/>
    <property type="match status" value="1"/>
</dbReference>
<protein>
    <submittedName>
        <fullName evidence="4">(wild Malaysian banana) hypothetical protein</fullName>
    </submittedName>
</protein>
<feature type="compositionally biased region" description="Basic and acidic residues" evidence="2">
    <location>
        <begin position="321"/>
        <end position="331"/>
    </location>
</feature>
<keyword evidence="3" id="KW-1133">Transmembrane helix</keyword>
<feature type="region of interest" description="Disordered" evidence="2">
    <location>
        <begin position="21"/>
        <end position="397"/>
    </location>
</feature>
<dbReference type="EMBL" id="HG996468">
    <property type="protein sequence ID" value="CAG1850095.1"/>
    <property type="molecule type" value="Genomic_DNA"/>
</dbReference>
<evidence type="ECO:0000256" key="2">
    <source>
        <dbReference type="SAM" id="MobiDB-lite"/>
    </source>
</evidence>
<feature type="compositionally biased region" description="Basic and acidic residues" evidence="2">
    <location>
        <begin position="370"/>
        <end position="397"/>
    </location>
</feature>
<feature type="compositionally biased region" description="Basic and acidic residues" evidence="2">
    <location>
        <begin position="163"/>
        <end position="176"/>
    </location>
</feature>
<keyword evidence="6" id="KW-1185">Reference proteome</keyword>
<reference evidence="4" key="1">
    <citation type="submission" date="2021-03" db="EMBL/GenBank/DDBJ databases">
        <authorList>
            <consortium name="Genoscope - CEA"/>
            <person name="William W."/>
        </authorList>
    </citation>
    <scope>NUCLEOTIDE SEQUENCE</scope>
    <source>
        <strain evidence="4">Doubled-haploid Pahang</strain>
    </source>
</reference>
<evidence type="ECO:0000313" key="5">
    <source>
        <dbReference type="EnsemblPlants" id="Ma03_p13960.2"/>
    </source>
</evidence>
<reference evidence="5" key="2">
    <citation type="submission" date="2021-05" db="UniProtKB">
        <authorList>
            <consortium name="EnsemblPlants"/>
        </authorList>
    </citation>
    <scope>IDENTIFICATION</scope>
    <source>
        <strain evidence="5">subsp. malaccensis</strain>
    </source>
</reference>
<evidence type="ECO:0000256" key="3">
    <source>
        <dbReference type="SAM" id="Phobius"/>
    </source>
</evidence>
<feature type="compositionally biased region" description="Basic and acidic residues" evidence="2">
    <location>
        <begin position="72"/>
        <end position="94"/>
    </location>
</feature>
<sequence>MAAVPTSKSSALSLKDYLRRYETGADDQKKKRNKKKKDKPQSRTVGGILVVDEDPVWQKPVQIEQEESEPSGDEKPQIEEDIEVKRMKRLDAIRARKPYHAISEDGSGWVSISDPSKTSKSAAIGRDICPPRQGRARFDTPSPEPKEKPSGSQNSDLSPPRQRRADTPSPEPEKAVAGDGTADISPPWRRSRDDNSPPRRTRRAHSPVPDLSPPRRSQKDLSDDPKVSSRQQDPVDLSPPRRRQRVSSPDISLPRRTRRLSPGAGGPRASDDADLSPPRKSSKCLSDDLSPPRRIHPQSPEAIRRQSSPVADLSPPRKSRKEAPSAKESRRAGLFSAKEIKEEIEKKKKEDTSRFASMDPFLSGRGAEPVFRDKEGKRISKEEMLKTQEKEKPKEKKLEWGKGLAQKREAEANAKELELEREKPFARTRDDPELDKMLKERIRWGDPMAHVVKRKSSDLILEDLGDNEKMKESGFIIPQTIPSHSWLKRGIDFPPNRYGTKPGRHWDGVDRSNGMLVLISPPFLLSIYFFFLISCFFYYIPVTM</sequence>
<proteinExistence type="inferred from homology"/>
<dbReference type="InterPro" id="IPR051112">
    <property type="entry name" value="CWC26_splicing_factor"/>
</dbReference>
<feature type="transmembrane region" description="Helical" evidence="3">
    <location>
        <begin position="515"/>
        <end position="540"/>
    </location>
</feature>
<dbReference type="AlphaFoldDB" id="A0A804IBU5"/>
<dbReference type="Gramene" id="Ma03_t13960.2">
    <property type="protein sequence ID" value="Ma03_p13960.2"/>
    <property type="gene ID" value="Ma03_g13960"/>
</dbReference>
<keyword evidence="3" id="KW-0812">Transmembrane</keyword>
<accession>A0A804IBU5</accession>
<feature type="compositionally biased region" description="Basic and acidic residues" evidence="2">
    <location>
        <begin position="338"/>
        <end position="353"/>
    </location>
</feature>
<evidence type="ECO:0000256" key="1">
    <source>
        <dbReference type="ARBA" id="ARBA00011069"/>
    </source>
</evidence>
<evidence type="ECO:0000313" key="6">
    <source>
        <dbReference type="Proteomes" id="UP000012960"/>
    </source>
</evidence>
<gene>
    <name evidence="4" type="ORF">GSMUA_216810.1</name>
</gene>
<dbReference type="InterPro" id="IPR018609">
    <property type="entry name" value="Bud13"/>
</dbReference>
<dbReference type="GO" id="GO:0005684">
    <property type="term" value="C:U2-type spliceosomal complex"/>
    <property type="evidence" value="ECO:0000318"/>
    <property type="project" value="GO_Central"/>
</dbReference>
<dbReference type="OrthoDB" id="6022at2759"/>
<keyword evidence="3" id="KW-0472">Membrane</keyword>
<organism evidence="5 6">
    <name type="scientific">Musa acuminata subsp. malaccensis</name>
    <name type="common">Wild banana</name>
    <name type="synonym">Musa malaccensis</name>
    <dbReference type="NCBI Taxonomy" id="214687"/>
    <lineage>
        <taxon>Eukaryota</taxon>
        <taxon>Viridiplantae</taxon>
        <taxon>Streptophyta</taxon>
        <taxon>Embryophyta</taxon>
        <taxon>Tracheophyta</taxon>
        <taxon>Spermatophyta</taxon>
        <taxon>Magnoliopsida</taxon>
        <taxon>Liliopsida</taxon>
        <taxon>Zingiberales</taxon>
        <taxon>Musaceae</taxon>
        <taxon>Musa</taxon>
    </lineage>
</organism>
<dbReference type="OMA" id="FEAEFQF"/>